<dbReference type="EC" id="2.7.1.71" evidence="3 11"/>
<keyword evidence="4 11" id="KW-0028">Amino-acid biosynthesis</keyword>
<organism evidence="12 13">
    <name type="scientific">Microbacterium aoyamense</name>
    <dbReference type="NCBI Taxonomy" id="344166"/>
    <lineage>
        <taxon>Bacteria</taxon>
        <taxon>Bacillati</taxon>
        <taxon>Actinomycetota</taxon>
        <taxon>Actinomycetes</taxon>
        <taxon>Micrococcales</taxon>
        <taxon>Microbacteriaceae</taxon>
        <taxon>Microbacterium</taxon>
    </lineage>
</organism>
<evidence type="ECO:0000256" key="9">
    <source>
        <dbReference type="ARBA" id="ARBA00023141"/>
    </source>
</evidence>
<evidence type="ECO:0000313" key="13">
    <source>
        <dbReference type="Proteomes" id="UP001501343"/>
    </source>
</evidence>
<evidence type="ECO:0000256" key="11">
    <source>
        <dbReference type="HAMAP-Rule" id="MF_00109"/>
    </source>
</evidence>
<dbReference type="PROSITE" id="PS01128">
    <property type="entry name" value="SHIKIMATE_KINASE"/>
    <property type="match status" value="1"/>
</dbReference>
<dbReference type="EMBL" id="BAAAOF010000001">
    <property type="protein sequence ID" value="GAA1911765.1"/>
    <property type="molecule type" value="Genomic_DNA"/>
</dbReference>
<dbReference type="Gene3D" id="3.40.50.300">
    <property type="entry name" value="P-loop containing nucleotide triphosphate hydrolases"/>
    <property type="match status" value="1"/>
</dbReference>
<dbReference type="InterPro" id="IPR000623">
    <property type="entry name" value="Shikimate_kinase/TSH1"/>
</dbReference>
<feature type="binding site" evidence="11">
    <location>
        <position position="136"/>
    </location>
    <ligand>
        <name>substrate</name>
    </ligand>
</feature>
<dbReference type="InterPro" id="IPR027417">
    <property type="entry name" value="P-loop_NTPase"/>
</dbReference>
<reference evidence="13" key="1">
    <citation type="journal article" date="2019" name="Int. J. Syst. Evol. Microbiol.">
        <title>The Global Catalogue of Microorganisms (GCM) 10K type strain sequencing project: providing services to taxonomists for standard genome sequencing and annotation.</title>
        <authorList>
            <consortium name="The Broad Institute Genomics Platform"/>
            <consortium name="The Broad Institute Genome Sequencing Center for Infectious Disease"/>
            <person name="Wu L."/>
            <person name="Ma J."/>
        </authorList>
    </citation>
    <scope>NUCLEOTIDE SEQUENCE [LARGE SCALE GENOMIC DNA]</scope>
    <source>
        <strain evidence="13">JCM 14900</strain>
    </source>
</reference>
<protein>
    <recommendedName>
        <fullName evidence="3 11">Shikimate kinase</fullName>
        <shortName evidence="11">SK</shortName>
        <ecNumber evidence="3 11">2.7.1.71</ecNumber>
    </recommendedName>
</protein>
<evidence type="ECO:0000256" key="5">
    <source>
        <dbReference type="ARBA" id="ARBA00022679"/>
    </source>
</evidence>
<feature type="binding site" evidence="11">
    <location>
        <begin position="15"/>
        <end position="20"/>
    </location>
    <ligand>
        <name>ATP</name>
        <dbReference type="ChEBI" id="CHEBI:30616"/>
    </ligand>
</feature>
<evidence type="ECO:0000256" key="3">
    <source>
        <dbReference type="ARBA" id="ARBA00012154"/>
    </source>
</evidence>
<comment type="cofactor">
    <cofactor evidence="11">
        <name>Mg(2+)</name>
        <dbReference type="ChEBI" id="CHEBI:18420"/>
    </cofactor>
    <text evidence="11">Binds 1 Mg(2+) ion per subunit.</text>
</comment>
<comment type="caution">
    <text evidence="12">The sequence shown here is derived from an EMBL/GenBank/DDBJ whole genome shotgun (WGS) entry which is preliminary data.</text>
</comment>
<keyword evidence="5 11" id="KW-0808">Transferase</keyword>
<dbReference type="PRINTS" id="PR01100">
    <property type="entry name" value="SHIKIMTKNASE"/>
</dbReference>
<keyword evidence="8 11" id="KW-0067">ATP-binding</keyword>
<feature type="binding site" evidence="11">
    <location>
        <position position="60"/>
    </location>
    <ligand>
        <name>substrate</name>
    </ligand>
</feature>
<sequence>MSSRSDAVVLIGPMGAGKTSVGRRVAKALGRPFYDTDIAVKREHGPIEELFETHGEPYFRTLERAAVRDGLDTRGIVSLGGGAVLDAGTRADLARHRVALLTVEPRVVIARVRDSKRPLLQGDDAGARWNEIYQARKPVYEQLATEVFDTSSGPLQDVVDAVVAWIRATEEES</sequence>
<dbReference type="PANTHER" id="PTHR21087:SF16">
    <property type="entry name" value="SHIKIMATE KINASE 1, CHLOROPLASTIC"/>
    <property type="match status" value="1"/>
</dbReference>
<dbReference type="Pfam" id="PF01202">
    <property type="entry name" value="SKI"/>
    <property type="match status" value="1"/>
</dbReference>
<comment type="function">
    <text evidence="11">Catalyzes the specific phosphorylation of the 3-hydroxyl group of shikimic acid using ATP as a cosubstrate.</text>
</comment>
<feature type="binding site" evidence="11">
    <location>
        <position position="19"/>
    </location>
    <ligand>
        <name>Mg(2+)</name>
        <dbReference type="ChEBI" id="CHEBI:18420"/>
    </ligand>
</feature>
<keyword evidence="11" id="KW-0963">Cytoplasm</keyword>
<keyword evidence="11" id="KW-0460">Magnesium</keyword>
<comment type="subunit">
    <text evidence="11">Monomer.</text>
</comment>
<evidence type="ECO:0000256" key="10">
    <source>
        <dbReference type="ARBA" id="ARBA00048567"/>
    </source>
</evidence>
<accession>A0ABP5AHM7</accession>
<comment type="caution">
    <text evidence="11">Lacks conserved residue(s) required for the propagation of feature annotation.</text>
</comment>
<feature type="binding site" evidence="11">
    <location>
        <position position="37"/>
    </location>
    <ligand>
        <name>substrate</name>
    </ligand>
</feature>
<evidence type="ECO:0000256" key="1">
    <source>
        <dbReference type="ARBA" id="ARBA00004842"/>
    </source>
</evidence>
<dbReference type="CDD" id="cd00464">
    <property type="entry name" value="SK"/>
    <property type="match status" value="1"/>
</dbReference>
<feature type="binding site" evidence="11">
    <location>
        <position position="117"/>
    </location>
    <ligand>
        <name>ATP</name>
        <dbReference type="ChEBI" id="CHEBI:30616"/>
    </ligand>
</feature>
<dbReference type="RefSeq" id="WP_248150004.1">
    <property type="nucleotide sequence ID" value="NZ_BAAAOF010000001.1"/>
</dbReference>
<comment type="subcellular location">
    <subcellularLocation>
        <location evidence="11">Cytoplasm</location>
    </subcellularLocation>
</comment>
<keyword evidence="7 11" id="KW-0418">Kinase</keyword>
<dbReference type="PANTHER" id="PTHR21087">
    <property type="entry name" value="SHIKIMATE KINASE"/>
    <property type="match status" value="1"/>
</dbReference>
<comment type="similarity">
    <text evidence="2 11">Belongs to the shikimate kinase family.</text>
</comment>
<keyword evidence="6 11" id="KW-0547">Nucleotide-binding</keyword>
<keyword evidence="13" id="KW-1185">Reference proteome</keyword>
<keyword evidence="11" id="KW-0479">Metal-binding</keyword>
<feature type="binding site" evidence="11">
    <location>
        <position position="81"/>
    </location>
    <ligand>
        <name>substrate</name>
    </ligand>
</feature>
<comment type="catalytic activity">
    <reaction evidence="10 11">
        <text>shikimate + ATP = 3-phosphoshikimate + ADP + H(+)</text>
        <dbReference type="Rhea" id="RHEA:13121"/>
        <dbReference type="ChEBI" id="CHEBI:15378"/>
        <dbReference type="ChEBI" id="CHEBI:30616"/>
        <dbReference type="ChEBI" id="CHEBI:36208"/>
        <dbReference type="ChEBI" id="CHEBI:145989"/>
        <dbReference type="ChEBI" id="CHEBI:456216"/>
        <dbReference type="EC" id="2.7.1.71"/>
    </reaction>
</comment>
<evidence type="ECO:0000256" key="8">
    <source>
        <dbReference type="ARBA" id="ARBA00022840"/>
    </source>
</evidence>
<proteinExistence type="inferred from homology"/>
<evidence type="ECO:0000256" key="4">
    <source>
        <dbReference type="ARBA" id="ARBA00022605"/>
    </source>
</evidence>
<evidence type="ECO:0000256" key="7">
    <source>
        <dbReference type="ARBA" id="ARBA00022777"/>
    </source>
</evidence>
<dbReference type="Proteomes" id="UP001501343">
    <property type="component" value="Unassembled WGS sequence"/>
</dbReference>
<gene>
    <name evidence="11" type="primary">aroK</name>
    <name evidence="12" type="ORF">GCM10009775_00420</name>
</gene>
<dbReference type="InterPro" id="IPR023000">
    <property type="entry name" value="Shikimate_kinase_CS"/>
</dbReference>
<dbReference type="GO" id="GO:0016301">
    <property type="term" value="F:kinase activity"/>
    <property type="evidence" value="ECO:0007669"/>
    <property type="project" value="UniProtKB-KW"/>
</dbReference>
<dbReference type="HAMAP" id="MF_00109">
    <property type="entry name" value="Shikimate_kinase"/>
    <property type="match status" value="1"/>
</dbReference>
<name>A0ABP5AHM7_9MICO</name>
<comment type="pathway">
    <text evidence="1 11">Metabolic intermediate biosynthesis; chorismate biosynthesis; chorismate from D-erythrose 4-phosphate and phosphoenolpyruvate: step 5/7.</text>
</comment>
<dbReference type="InterPro" id="IPR031322">
    <property type="entry name" value="Shikimate/glucono_kinase"/>
</dbReference>
<evidence type="ECO:0000313" key="12">
    <source>
        <dbReference type="EMBL" id="GAA1911765.1"/>
    </source>
</evidence>
<evidence type="ECO:0000256" key="2">
    <source>
        <dbReference type="ARBA" id="ARBA00006997"/>
    </source>
</evidence>
<evidence type="ECO:0000256" key="6">
    <source>
        <dbReference type="ARBA" id="ARBA00022741"/>
    </source>
</evidence>
<dbReference type="SUPFAM" id="SSF52540">
    <property type="entry name" value="P-loop containing nucleoside triphosphate hydrolases"/>
    <property type="match status" value="1"/>
</dbReference>
<keyword evidence="9 11" id="KW-0057">Aromatic amino acid biosynthesis</keyword>